<dbReference type="VEuPathDB" id="VectorBase:AMEC006462"/>
<dbReference type="AlphaFoldDB" id="A0A182TQD1"/>
<evidence type="ECO:0000313" key="2">
    <source>
        <dbReference type="EnsemblMetazoa" id="AMEC006462-PA"/>
    </source>
</evidence>
<evidence type="ECO:0000256" key="1">
    <source>
        <dbReference type="SAM" id="MobiDB-lite"/>
    </source>
</evidence>
<dbReference type="Proteomes" id="UP000075902">
    <property type="component" value="Unassembled WGS sequence"/>
</dbReference>
<protein>
    <submittedName>
        <fullName evidence="2">Uncharacterized protein</fullName>
    </submittedName>
</protein>
<evidence type="ECO:0000313" key="3">
    <source>
        <dbReference type="Proteomes" id="UP000075902"/>
    </source>
</evidence>
<feature type="compositionally biased region" description="Basic and acidic residues" evidence="1">
    <location>
        <begin position="46"/>
        <end position="57"/>
    </location>
</feature>
<proteinExistence type="predicted"/>
<sequence>MPICMPTTGDWPRPGFSRYLRSVVSGSCSGLLTPVSGSTFVNRHLQTGEEREREKETGGCLPGARFHVPVDRVPDPDPPPVVLLERARALHQYVGAELERRHRFVQPGVHVRDRALRHEHVAGGVVQCARVPRRQQPVDAVLLPHRAGRPIERIVHQPQAKVLAQQKTGQPAGHLLAAVHRCDWLVPHLRTARGAALQQLPHVHPDVHHARRRQGHALVLRIERRLHQHERRMGPAGNELAVRALHHHEDAVAQKPDLRPDRRALELAHPDRPARFDRIDPQIGHLADPVPLGRGLLCRPVPQQPVHAVPERCRHTDTGGDGQQLPGRRFAARSIVQQL</sequence>
<reference evidence="2" key="2">
    <citation type="submission" date="2020-05" db="UniProtKB">
        <authorList>
            <consortium name="EnsemblMetazoa"/>
        </authorList>
    </citation>
    <scope>IDENTIFICATION</scope>
    <source>
        <strain evidence="2">CM1001059</strain>
    </source>
</reference>
<feature type="region of interest" description="Disordered" evidence="1">
    <location>
        <begin position="46"/>
        <end position="72"/>
    </location>
</feature>
<organism evidence="2 3">
    <name type="scientific">Anopheles melas</name>
    <dbReference type="NCBI Taxonomy" id="34690"/>
    <lineage>
        <taxon>Eukaryota</taxon>
        <taxon>Metazoa</taxon>
        <taxon>Ecdysozoa</taxon>
        <taxon>Arthropoda</taxon>
        <taxon>Hexapoda</taxon>
        <taxon>Insecta</taxon>
        <taxon>Pterygota</taxon>
        <taxon>Neoptera</taxon>
        <taxon>Endopterygota</taxon>
        <taxon>Diptera</taxon>
        <taxon>Nematocera</taxon>
        <taxon>Culicoidea</taxon>
        <taxon>Culicidae</taxon>
        <taxon>Anophelinae</taxon>
        <taxon>Anopheles</taxon>
    </lineage>
</organism>
<accession>A0A182TQD1</accession>
<name>A0A182TQD1_9DIPT</name>
<reference evidence="3" key="1">
    <citation type="submission" date="2014-01" db="EMBL/GenBank/DDBJ databases">
        <title>The Genome Sequence of Anopheles melas CM1001059_A (V2).</title>
        <authorList>
            <consortium name="The Broad Institute Genomics Platform"/>
            <person name="Neafsey D.E."/>
            <person name="Besansky N."/>
            <person name="Howell P."/>
            <person name="Walton C."/>
            <person name="Young S.K."/>
            <person name="Zeng Q."/>
            <person name="Gargeya S."/>
            <person name="Fitzgerald M."/>
            <person name="Haas B."/>
            <person name="Abouelleil A."/>
            <person name="Allen A.W."/>
            <person name="Alvarado L."/>
            <person name="Arachchi H.M."/>
            <person name="Berlin A.M."/>
            <person name="Chapman S.B."/>
            <person name="Gainer-Dewar J."/>
            <person name="Goldberg J."/>
            <person name="Griggs A."/>
            <person name="Gujja S."/>
            <person name="Hansen M."/>
            <person name="Howarth C."/>
            <person name="Imamovic A."/>
            <person name="Ireland A."/>
            <person name="Larimer J."/>
            <person name="McCowan C."/>
            <person name="Murphy C."/>
            <person name="Pearson M."/>
            <person name="Poon T.W."/>
            <person name="Priest M."/>
            <person name="Roberts A."/>
            <person name="Saif S."/>
            <person name="Shea T."/>
            <person name="Sisk P."/>
            <person name="Sykes S."/>
            <person name="Wortman J."/>
            <person name="Nusbaum C."/>
            <person name="Birren B."/>
        </authorList>
    </citation>
    <scope>NUCLEOTIDE SEQUENCE [LARGE SCALE GENOMIC DNA]</scope>
    <source>
        <strain evidence="3">CM1001059</strain>
    </source>
</reference>
<dbReference type="EnsemblMetazoa" id="AMEC006462-RA">
    <property type="protein sequence ID" value="AMEC006462-PA"/>
    <property type="gene ID" value="AMEC006462"/>
</dbReference>
<keyword evidence="3" id="KW-1185">Reference proteome</keyword>